<accession>G8ZK24</accession>
<dbReference type="EMBL" id="HE613800">
    <property type="protein sequence ID" value="CCE71131.1"/>
    <property type="molecule type" value="Genomic_DNA"/>
</dbReference>
<comment type="miscellaneous">
    <text evidence="1">The sequence shown here is derived from an EMBL/GenBank/DDBJ third party annotation (TPA) entry.</text>
</comment>
<evidence type="ECO:0000313" key="2">
    <source>
        <dbReference type="Proteomes" id="UP000009139"/>
    </source>
</evidence>
<gene>
    <name evidence="1" type="ordered locus">PAB1090</name>
</gene>
<organism evidence="1 2">
    <name type="scientific">Pyrococcus abyssi (strain GE5 / Orsay)</name>
    <dbReference type="NCBI Taxonomy" id="272844"/>
    <lineage>
        <taxon>Archaea</taxon>
        <taxon>Methanobacteriati</taxon>
        <taxon>Methanobacteriota</taxon>
        <taxon>Thermococci</taxon>
        <taxon>Thermococcales</taxon>
        <taxon>Thermococcaceae</taxon>
        <taxon>Pyrococcus</taxon>
    </lineage>
</organism>
<dbReference type="Proteomes" id="UP000009139">
    <property type="component" value="Chromosome"/>
</dbReference>
<name>G8ZK24_PYRAB</name>
<sequence length="52" mass="5820">MEANNYTEAFEWACSVIERIIRGDNVSLVSIDGPAPDPVLKRLRENLSKLTS</sequence>
<reference evidence="1 2" key="1">
    <citation type="journal article" date="2012" name="Curr. Microbiol.">
        <title>Re-annotation of two hyperthermophilic archaea Pyrococcus abyssi GE5 and Pyrococcus furiosus DSM 3638.</title>
        <authorList>
            <person name="Gao J."/>
            <person name="Wang J."/>
        </authorList>
    </citation>
    <scope>GENOME REANNOTATION</scope>
    <source>
        <strain evidence="2">GE5 / Orsay</strain>
    </source>
</reference>
<protein>
    <submittedName>
        <fullName evidence="1">Uncharacterized protein</fullName>
    </submittedName>
</protein>
<evidence type="ECO:0000313" key="1">
    <source>
        <dbReference type="EMBL" id="CCE71131.1"/>
    </source>
</evidence>
<dbReference type="AlphaFoldDB" id="G8ZK24"/>
<proteinExistence type="predicted"/>